<protein>
    <submittedName>
        <fullName evidence="2">Uncharacterized protein</fullName>
    </submittedName>
</protein>
<reference evidence="3" key="1">
    <citation type="submission" date="2022-10" db="EMBL/GenBank/DDBJ databases">
        <title>Genome assembly of Pristionchus species.</title>
        <authorList>
            <person name="Yoshida K."/>
            <person name="Sommer R.J."/>
        </authorList>
    </citation>
    <scope>NUCLEOTIDE SEQUENCE [LARGE SCALE GENOMIC DNA]</scope>
    <source>
        <strain evidence="3">RS5460</strain>
    </source>
</reference>
<accession>A0AAN5CAG9</accession>
<sequence length="198" mass="23434">SEVEKRIEDKLKEIEAAHEELRKLENDKREEEKRQKTAQKRSKYEKKVRKKYDLMNKVYEKWKEDRPAKLEELQSELTKILWSDAVHANLAARLEFAKEAHSYAFGMCDEINSDIHDASKEINPEKRHAKLTVLLPVFENYSQNCCKIFHSEHRRSHAFVMLSSSPICRNIMQVFFLEISKGAEQMHDMLSKIKDQLV</sequence>
<feature type="region of interest" description="Disordered" evidence="1">
    <location>
        <begin position="25"/>
        <end position="46"/>
    </location>
</feature>
<feature type="compositionally biased region" description="Basic and acidic residues" evidence="1">
    <location>
        <begin position="25"/>
        <end position="35"/>
    </location>
</feature>
<dbReference type="AlphaFoldDB" id="A0AAN5CAG9"/>
<organism evidence="2 3">
    <name type="scientific">Pristionchus mayeri</name>
    <dbReference type="NCBI Taxonomy" id="1317129"/>
    <lineage>
        <taxon>Eukaryota</taxon>
        <taxon>Metazoa</taxon>
        <taxon>Ecdysozoa</taxon>
        <taxon>Nematoda</taxon>
        <taxon>Chromadorea</taxon>
        <taxon>Rhabditida</taxon>
        <taxon>Rhabditina</taxon>
        <taxon>Diplogasteromorpha</taxon>
        <taxon>Diplogasteroidea</taxon>
        <taxon>Neodiplogasteridae</taxon>
        <taxon>Pristionchus</taxon>
    </lineage>
</organism>
<proteinExistence type="predicted"/>
<evidence type="ECO:0000256" key="1">
    <source>
        <dbReference type="SAM" id="MobiDB-lite"/>
    </source>
</evidence>
<dbReference type="EMBL" id="BTRK01000002">
    <property type="protein sequence ID" value="GMR35792.1"/>
    <property type="molecule type" value="Genomic_DNA"/>
</dbReference>
<feature type="non-terminal residue" evidence="2">
    <location>
        <position position="1"/>
    </location>
</feature>
<evidence type="ECO:0000313" key="3">
    <source>
        <dbReference type="Proteomes" id="UP001328107"/>
    </source>
</evidence>
<evidence type="ECO:0000313" key="2">
    <source>
        <dbReference type="EMBL" id="GMR35792.1"/>
    </source>
</evidence>
<keyword evidence="3" id="KW-1185">Reference proteome</keyword>
<gene>
    <name evidence="2" type="ORF">PMAYCL1PPCAC_05987</name>
</gene>
<comment type="caution">
    <text evidence="2">The sequence shown here is derived from an EMBL/GenBank/DDBJ whole genome shotgun (WGS) entry which is preliminary data.</text>
</comment>
<name>A0AAN5CAG9_9BILA</name>
<dbReference type="Proteomes" id="UP001328107">
    <property type="component" value="Unassembled WGS sequence"/>
</dbReference>
<feature type="compositionally biased region" description="Basic residues" evidence="1">
    <location>
        <begin position="36"/>
        <end position="46"/>
    </location>
</feature>